<feature type="coiled-coil region" evidence="1">
    <location>
        <begin position="114"/>
        <end position="207"/>
    </location>
</feature>
<keyword evidence="1" id="KW-0175">Coiled coil</keyword>
<organism evidence="3 4">
    <name type="scientific">Desmophyllum pertusum</name>
    <dbReference type="NCBI Taxonomy" id="174260"/>
    <lineage>
        <taxon>Eukaryota</taxon>
        <taxon>Metazoa</taxon>
        <taxon>Cnidaria</taxon>
        <taxon>Anthozoa</taxon>
        <taxon>Hexacorallia</taxon>
        <taxon>Scleractinia</taxon>
        <taxon>Caryophylliina</taxon>
        <taxon>Caryophylliidae</taxon>
        <taxon>Desmophyllum</taxon>
    </lineage>
</organism>
<dbReference type="GO" id="GO:0061630">
    <property type="term" value="F:ubiquitin protein ligase activity"/>
    <property type="evidence" value="ECO:0007669"/>
    <property type="project" value="UniProtKB-EC"/>
</dbReference>
<dbReference type="OrthoDB" id="5971507at2759"/>
<dbReference type="PROSITE" id="PS50006">
    <property type="entry name" value="FHA_DOMAIN"/>
    <property type="match status" value="1"/>
</dbReference>
<dbReference type="InterPro" id="IPR008984">
    <property type="entry name" value="SMAD_FHA_dom_sf"/>
</dbReference>
<dbReference type="Pfam" id="PF00498">
    <property type="entry name" value="FHA"/>
    <property type="match status" value="1"/>
</dbReference>
<evidence type="ECO:0000256" key="1">
    <source>
        <dbReference type="SAM" id="Coils"/>
    </source>
</evidence>
<proteinExistence type="predicted"/>
<dbReference type="Proteomes" id="UP001163046">
    <property type="component" value="Unassembled WGS sequence"/>
</dbReference>
<sequence length="222" mass="24794">MISRRHATVSVSEGKWTIADHESLNGVFINGDRIQPNIPHVMEPGDRVAFGVGIDSNPPEFEYVFERVGRGRKRSADTTLSSSKGSSVKQRKILAESGGNVPCSADHPAVHEAISVAEEKINKLKVSLEEKEKCHADVVLQLEQTEKDLQAKLLDQKATLETEKQELESALKTLFAEKLVEKEEQLNQELKSQKDSLIAEKELVEIQLQGELNRKLEEKTKS</sequence>
<accession>A0A9W9YV44</accession>
<dbReference type="SUPFAM" id="SSF49879">
    <property type="entry name" value="SMAD/FHA domain"/>
    <property type="match status" value="1"/>
</dbReference>
<gene>
    <name evidence="3" type="primary">RNF8_1</name>
    <name evidence="3" type="ORF">OS493_005356</name>
</gene>
<evidence type="ECO:0000259" key="2">
    <source>
        <dbReference type="PROSITE" id="PS50006"/>
    </source>
</evidence>
<reference evidence="3" key="1">
    <citation type="submission" date="2023-01" db="EMBL/GenBank/DDBJ databases">
        <title>Genome assembly of the deep-sea coral Lophelia pertusa.</title>
        <authorList>
            <person name="Herrera S."/>
            <person name="Cordes E."/>
        </authorList>
    </citation>
    <scope>NUCLEOTIDE SEQUENCE</scope>
    <source>
        <strain evidence="3">USNM1676648</strain>
        <tissue evidence="3">Polyp</tissue>
    </source>
</reference>
<evidence type="ECO:0000313" key="4">
    <source>
        <dbReference type="Proteomes" id="UP001163046"/>
    </source>
</evidence>
<dbReference type="InterPro" id="IPR000253">
    <property type="entry name" value="FHA_dom"/>
</dbReference>
<dbReference type="Gene3D" id="2.60.200.20">
    <property type="match status" value="1"/>
</dbReference>
<protein>
    <submittedName>
        <fullName evidence="3">E3 ubiquitin-protein ligase rnf8</fullName>
        <ecNumber evidence="3">2.3.2.27</ecNumber>
    </submittedName>
</protein>
<keyword evidence="3" id="KW-0808">Transferase</keyword>
<evidence type="ECO:0000313" key="3">
    <source>
        <dbReference type="EMBL" id="KAJ7365259.1"/>
    </source>
</evidence>
<keyword evidence="3" id="KW-0012">Acyltransferase</keyword>
<dbReference type="AlphaFoldDB" id="A0A9W9YV44"/>
<feature type="domain" description="FHA" evidence="2">
    <location>
        <begin position="1"/>
        <end position="34"/>
    </location>
</feature>
<dbReference type="EMBL" id="MU827303">
    <property type="protein sequence ID" value="KAJ7365259.1"/>
    <property type="molecule type" value="Genomic_DNA"/>
</dbReference>
<dbReference type="EC" id="2.3.2.27" evidence="3"/>
<name>A0A9W9YV44_9CNID</name>
<keyword evidence="4" id="KW-1185">Reference proteome</keyword>
<comment type="caution">
    <text evidence="3">The sequence shown here is derived from an EMBL/GenBank/DDBJ whole genome shotgun (WGS) entry which is preliminary data.</text>
</comment>